<proteinExistence type="inferred from homology"/>
<dbReference type="SUPFAM" id="SSF51905">
    <property type="entry name" value="FAD/NAD(P)-binding domain"/>
    <property type="match status" value="1"/>
</dbReference>
<dbReference type="AlphaFoldDB" id="A0A1I7ME94"/>
<reference evidence="10 11" key="1">
    <citation type="submission" date="2016-10" db="EMBL/GenBank/DDBJ databases">
        <authorList>
            <person name="de Groot N.N."/>
        </authorList>
    </citation>
    <scope>NUCLEOTIDE SEQUENCE [LARGE SCALE GENOMIC DNA]</scope>
    <source>
        <strain evidence="10 11">CGMCC 1.7054</strain>
    </source>
</reference>
<evidence type="ECO:0000256" key="2">
    <source>
        <dbReference type="ARBA" id="ARBA00007330"/>
    </source>
</evidence>
<dbReference type="Gene3D" id="1.10.8.870">
    <property type="entry name" value="Alpha-glycerophosphate oxidase, cap domain"/>
    <property type="match status" value="1"/>
</dbReference>
<keyword evidence="3 6" id="KW-0285">Flavoprotein</keyword>
<dbReference type="RefSeq" id="WP_091693084.1">
    <property type="nucleotide sequence ID" value="NZ_FPCG01000001.1"/>
</dbReference>
<dbReference type="InterPro" id="IPR038299">
    <property type="entry name" value="DAO_C_sf"/>
</dbReference>
<feature type="domain" description="Alpha-glycerophosphate oxidase C-terminal" evidence="9">
    <location>
        <begin position="486"/>
        <end position="610"/>
    </location>
</feature>
<feature type="region of interest" description="Disordered" evidence="7">
    <location>
        <begin position="372"/>
        <end position="427"/>
    </location>
</feature>
<dbReference type="InterPro" id="IPR000447">
    <property type="entry name" value="G3P_DH_FAD-dep"/>
</dbReference>
<evidence type="ECO:0000256" key="3">
    <source>
        <dbReference type="ARBA" id="ARBA00022630"/>
    </source>
</evidence>
<evidence type="ECO:0000256" key="1">
    <source>
        <dbReference type="ARBA" id="ARBA00001974"/>
    </source>
</evidence>
<keyword evidence="11" id="KW-1185">Reference proteome</keyword>
<dbReference type="EC" id="1.1.5.3" evidence="6"/>
<dbReference type="Gene3D" id="3.30.9.10">
    <property type="entry name" value="D-Amino Acid Oxidase, subunit A, domain 2"/>
    <property type="match status" value="1"/>
</dbReference>
<dbReference type="GO" id="GO:0046168">
    <property type="term" value="P:glycerol-3-phosphate catabolic process"/>
    <property type="evidence" value="ECO:0007669"/>
    <property type="project" value="TreeGrafter"/>
</dbReference>
<dbReference type="PRINTS" id="PR01001">
    <property type="entry name" value="FADG3PDH"/>
</dbReference>
<organism evidence="10 11">
    <name type="scientific">Micrococcus terreus</name>
    <dbReference type="NCBI Taxonomy" id="574650"/>
    <lineage>
        <taxon>Bacteria</taxon>
        <taxon>Bacillati</taxon>
        <taxon>Actinomycetota</taxon>
        <taxon>Actinomycetes</taxon>
        <taxon>Micrococcales</taxon>
        <taxon>Micrococcaceae</taxon>
        <taxon>Micrococcus</taxon>
    </lineage>
</organism>
<dbReference type="PANTHER" id="PTHR11985:SF31">
    <property type="entry name" value="GLYCEROL-3-PHOSPHATE DEHYDROGENASE 2"/>
    <property type="match status" value="1"/>
</dbReference>
<dbReference type="InterPro" id="IPR036188">
    <property type="entry name" value="FAD/NAD-bd_sf"/>
</dbReference>
<evidence type="ECO:0000256" key="4">
    <source>
        <dbReference type="ARBA" id="ARBA00022827"/>
    </source>
</evidence>
<dbReference type="GO" id="GO:0009331">
    <property type="term" value="C:glycerol-3-phosphate dehydrogenase (FAD) complex"/>
    <property type="evidence" value="ECO:0007669"/>
    <property type="project" value="UniProtKB-UniRule"/>
</dbReference>
<evidence type="ECO:0000259" key="8">
    <source>
        <dbReference type="Pfam" id="PF01266"/>
    </source>
</evidence>
<dbReference type="Gene3D" id="3.50.50.60">
    <property type="entry name" value="FAD/NAD(P)-binding domain"/>
    <property type="match status" value="1"/>
</dbReference>
<keyword evidence="4" id="KW-0274">FAD</keyword>
<evidence type="ECO:0000256" key="6">
    <source>
        <dbReference type="RuleBase" id="RU361217"/>
    </source>
</evidence>
<evidence type="ECO:0000256" key="5">
    <source>
        <dbReference type="ARBA" id="ARBA00023002"/>
    </source>
</evidence>
<dbReference type="Pfam" id="PF01266">
    <property type="entry name" value="DAO"/>
    <property type="match status" value="1"/>
</dbReference>
<feature type="region of interest" description="Disordered" evidence="7">
    <location>
        <begin position="651"/>
        <end position="670"/>
    </location>
</feature>
<dbReference type="PANTHER" id="PTHR11985">
    <property type="entry name" value="GLYCEROL-3-PHOSPHATE DEHYDROGENASE"/>
    <property type="match status" value="1"/>
</dbReference>
<dbReference type="EMBL" id="FPCG01000001">
    <property type="protein sequence ID" value="SFV20238.1"/>
    <property type="molecule type" value="Genomic_DNA"/>
</dbReference>
<protein>
    <recommendedName>
        <fullName evidence="6">Glycerol-3-phosphate dehydrogenase</fullName>
        <ecNumber evidence="6">1.1.5.3</ecNumber>
    </recommendedName>
</protein>
<evidence type="ECO:0000259" key="9">
    <source>
        <dbReference type="Pfam" id="PF16901"/>
    </source>
</evidence>
<dbReference type="Pfam" id="PF16901">
    <property type="entry name" value="DAO_C"/>
    <property type="match status" value="1"/>
</dbReference>
<evidence type="ECO:0000256" key="7">
    <source>
        <dbReference type="SAM" id="MobiDB-lite"/>
    </source>
</evidence>
<feature type="domain" description="FAD dependent oxidoreductase" evidence="8">
    <location>
        <begin position="40"/>
        <end position="376"/>
    </location>
</feature>
<dbReference type="STRING" id="574650.SAMN04487966_101255"/>
<evidence type="ECO:0000313" key="10">
    <source>
        <dbReference type="EMBL" id="SFV20238.1"/>
    </source>
</evidence>
<evidence type="ECO:0000313" key="11">
    <source>
        <dbReference type="Proteomes" id="UP000198881"/>
    </source>
</evidence>
<dbReference type="OrthoDB" id="9766796at2"/>
<dbReference type="Proteomes" id="UP000198881">
    <property type="component" value="Unassembled WGS sequence"/>
</dbReference>
<comment type="catalytic activity">
    <reaction evidence="6">
        <text>a quinone + sn-glycerol 3-phosphate = dihydroxyacetone phosphate + a quinol</text>
        <dbReference type="Rhea" id="RHEA:18977"/>
        <dbReference type="ChEBI" id="CHEBI:24646"/>
        <dbReference type="ChEBI" id="CHEBI:57597"/>
        <dbReference type="ChEBI" id="CHEBI:57642"/>
        <dbReference type="ChEBI" id="CHEBI:132124"/>
        <dbReference type="EC" id="1.1.5.3"/>
    </reaction>
</comment>
<name>A0A1I7ME94_9MICC</name>
<comment type="cofactor">
    <cofactor evidence="1 6">
        <name>FAD</name>
        <dbReference type="ChEBI" id="CHEBI:57692"/>
    </cofactor>
</comment>
<feature type="region of interest" description="Disordered" evidence="7">
    <location>
        <begin position="1"/>
        <end position="22"/>
    </location>
</feature>
<dbReference type="PROSITE" id="PS00977">
    <property type="entry name" value="FAD_G3PDH_1"/>
    <property type="match status" value="1"/>
</dbReference>
<accession>A0A1I7ME94</accession>
<gene>
    <name evidence="10" type="ORF">SAMN04487966_101255</name>
</gene>
<dbReference type="InterPro" id="IPR031656">
    <property type="entry name" value="DAO_C"/>
</dbReference>
<dbReference type="InterPro" id="IPR006076">
    <property type="entry name" value="FAD-dep_OxRdtase"/>
</dbReference>
<sequence length="670" mass="71501">MSQPHPSTTHHLEAPGSLSPASRRRALERLRATTQEHPLDVLVIGGGVVGAGAALDATTRGLSTALVEATDYGWGTSSRSSKLVHGGLRYLEMLDFPLVHEALQERGRLIEVIAPHLVGAVPFLYPLTKAWERPYVGAGVALYDSLAVGRTGHLPLHKHLGRGAVARIAPGLKPDAFLGAVRYFDAQVDDARLVIELVRTAASHGAWCASRAEVTAYLGTGAGGRDGVTGVEVRDRETGELITVHARQVINATGAWTGRIPLRGPHGDDAPLTEGMPHVTAAKGIHVVVRRERFASEAGLILRTEKSVLFVIPWGRHWIVGTTDTPWQYGPDRPAATSEDIDYLLERVNTVLREPLRREDIVGVYAGLRPLVTPSQSTQKDRPDDGHAPSAAAAPTTEDEGEGESESGDAEDRGEQPATATAKVSREHVVVHPLPGLTVVAGGKLTTYRVMAADAVDGAVGHRTAPGMGVLTGQEQSGAESGIPESCTAELPLHGAQGWTPTRHRRRVLAAEHGLGLDTVDALLHRYGSEAPEVMALAAADDALRAGLPGLDGHLGAEVVHAVSREGARTVQDVLARRIRAVFEADDSGEAAAPHVARLMAPLLGWDDEREAAEVRRFQRYSQAQRRTLDAVTDAQAHRLLVEAAETSVRDVQRGGLPTEASSTPRRETT</sequence>
<comment type="similarity">
    <text evidence="2 6">Belongs to the FAD-dependent glycerol-3-phosphate dehydrogenase family.</text>
</comment>
<dbReference type="PROSITE" id="PS00978">
    <property type="entry name" value="FAD_G3PDH_2"/>
    <property type="match status" value="1"/>
</dbReference>
<dbReference type="GO" id="GO:0004368">
    <property type="term" value="F:glycerol-3-phosphate dehydrogenase (quinone) activity"/>
    <property type="evidence" value="ECO:0007669"/>
    <property type="project" value="UniProtKB-EC"/>
</dbReference>
<keyword evidence="5 6" id="KW-0560">Oxidoreductase</keyword>
<feature type="compositionally biased region" description="Acidic residues" evidence="7">
    <location>
        <begin position="397"/>
        <end position="409"/>
    </location>
</feature>